<name>A0A4Y3RTM2_9ACTN</name>
<dbReference type="Proteomes" id="UP000315226">
    <property type="component" value="Unassembled WGS sequence"/>
</dbReference>
<comment type="caution">
    <text evidence="1">The sequence shown here is derived from an EMBL/GenBank/DDBJ whole genome shotgun (WGS) entry which is preliminary data.</text>
</comment>
<reference evidence="1 2" key="1">
    <citation type="submission" date="2019-06" db="EMBL/GenBank/DDBJ databases">
        <title>Whole genome shotgun sequence of Streptomyces gardneri NBRC 12865.</title>
        <authorList>
            <person name="Hosoyama A."/>
            <person name="Uohara A."/>
            <person name="Ohji S."/>
            <person name="Ichikawa N."/>
        </authorList>
    </citation>
    <scope>NUCLEOTIDE SEQUENCE [LARGE SCALE GENOMIC DNA]</scope>
    <source>
        <strain evidence="1 2">NBRC 12865</strain>
    </source>
</reference>
<protein>
    <submittedName>
        <fullName evidence="1">Uncharacterized protein</fullName>
    </submittedName>
</protein>
<dbReference type="EMBL" id="BJMN01000050">
    <property type="protein sequence ID" value="GEB61046.1"/>
    <property type="molecule type" value="Genomic_DNA"/>
</dbReference>
<dbReference type="AlphaFoldDB" id="A0A4Y3RTM2"/>
<evidence type="ECO:0000313" key="2">
    <source>
        <dbReference type="Proteomes" id="UP000315226"/>
    </source>
</evidence>
<organism evidence="1 2">
    <name type="scientific">Streptomyces gardneri</name>
    <dbReference type="NCBI Taxonomy" id="66892"/>
    <lineage>
        <taxon>Bacteria</taxon>
        <taxon>Bacillati</taxon>
        <taxon>Actinomycetota</taxon>
        <taxon>Actinomycetes</taxon>
        <taxon>Kitasatosporales</taxon>
        <taxon>Streptomycetaceae</taxon>
        <taxon>Streptomyces</taxon>
    </lineage>
</organism>
<accession>A0A4Y3RTM2</accession>
<gene>
    <name evidence="1" type="ORF">SGA01_66510</name>
</gene>
<sequence>MSDAGPAALVVIGCIVHIARLDLSRTAGIAGARDTARGPLCEVSAISTEPQIKHVADVIFPSTARRVLRARLVRKLQFGFPCSTEPAEHVTRRLL</sequence>
<keyword evidence="2" id="KW-1185">Reference proteome</keyword>
<evidence type="ECO:0000313" key="1">
    <source>
        <dbReference type="EMBL" id="GEB61046.1"/>
    </source>
</evidence>
<proteinExistence type="predicted"/>